<dbReference type="RefSeq" id="WP_168114556.1">
    <property type="nucleotide sequence ID" value="NZ_BOON01000018.1"/>
</dbReference>
<accession>A0A8J3TB12</accession>
<dbReference type="AlphaFoldDB" id="A0A8J3TB12"/>
<reference evidence="2" key="1">
    <citation type="submission" date="2021-01" db="EMBL/GenBank/DDBJ databases">
        <title>Whole genome shotgun sequence of Planosporangium mesophilum NBRC 109066.</title>
        <authorList>
            <person name="Komaki H."/>
            <person name="Tamura T."/>
        </authorList>
    </citation>
    <scope>NUCLEOTIDE SEQUENCE</scope>
    <source>
        <strain evidence="2">NBRC 109066</strain>
    </source>
</reference>
<gene>
    <name evidence="2" type="ORF">Pme01_21590</name>
</gene>
<keyword evidence="3" id="KW-1185">Reference proteome</keyword>
<dbReference type="EMBL" id="BOON01000018">
    <property type="protein sequence ID" value="GII22562.1"/>
    <property type="molecule type" value="Genomic_DNA"/>
</dbReference>
<sequence>MIKTPTLLADVAQLRGVLRAMDAWETAGGDLTSVDDRRRFVASLDNDTADELDGLALTRLARLVRAAKAETHTTAGVPRGAPGPAGLPRQGATGRAAVPHVVTGQVSPHLGLPRPPSRDVRPWWHPADAMKTRTAGRPPVGSQPAGCQRFA</sequence>
<name>A0A8J3TB12_9ACTN</name>
<feature type="region of interest" description="Disordered" evidence="1">
    <location>
        <begin position="70"/>
        <end position="151"/>
    </location>
</feature>
<comment type="caution">
    <text evidence="2">The sequence shown here is derived from an EMBL/GenBank/DDBJ whole genome shotgun (WGS) entry which is preliminary data.</text>
</comment>
<evidence type="ECO:0000313" key="3">
    <source>
        <dbReference type="Proteomes" id="UP000599074"/>
    </source>
</evidence>
<dbReference type="Proteomes" id="UP000599074">
    <property type="component" value="Unassembled WGS sequence"/>
</dbReference>
<organism evidence="2 3">
    <name type="scientific">Planosporangium mesophilum</name>
    <dbReference type="NCBI Taxonomy" id="689768"/>
    <lineage>
        <taxon>Bacteria</taxon>
        <taxon>Bacillati</taxon>
        <taxon>Actinomycetota</taxon>
        <taxon>Actinomycetes</taxon>
        <taxon>Micromonosporales</taxon>
        <taxon>Micromonosporaceae</taxon>
        <taxon>Planosporangium</taxon>
    </lineage>
</organism>
<feature type="compositionally biased region" description="Low complexity" evidence="1">
    <location>
        <begin position="75"/>
        <end position="92"/>
    </location>
</feature>
<proteinExistence type="predicted"/>
<protein>
    <submittedName>
        <fullName evidence="2">Uncharacterized protein</fullName>
    </submittedName>
</protein>
<evidence type="ECO:0000313" key="2">
    <source>
        <dbReference type="EMBL" id="GII22562.1"/>
    </source>
</evidence>
<evidence type="ECO:0000256" key="1">
    <source>
        <dbReference type="SAM" id="MobiDB-lite"/>
    </source>
</evidence>